<proteinExistence type="inferred from homology"/>
<dbReference type="Gene3D" id="3.20.20.140">
    <property type="entry name" value="Metal-dependent hydrolases"/>
    <property type="match status" value="1"/>
</dbReference>
<dbReference type="EC" id="3.1.3.15" evidence="3 8"/>
<keyword evidence="4 8" id="KW-0028">Amino-acid biosynthesis</keyword>
<evidence type="ECO:0000256" key="8">
    <source>
        <dbReference type="RuleBase" id="RU366003"/>
    </source>
</evidence>
<dbReference type="GO" id="GO:0000105">
    <property type="term" value="P:L-histidine biosynthetic process"/>
    <property type="evidence" value="ECO:0007669"/>
    <property type="project" value="UniProtKB-UniRule"/>
</dbReference>
<keyword evidence="5 8" id="KW-0378">Hydrolase</keyword>
<keyword evidence="6 8" id="KW-0368">Histidine biosynthesis</keyword>
<protein>
    <recommendedName>
        <fullName evidence="3 8">Histidinol-phosphatase</fullName>
        <shortName evidence="8">HolPase</shortName>
        <ecNumber evidence="3 8">3.1.3.15</ecNumber>
    </recommendedName>
</protein>
<sequence length="273" mass="31740">MEAMRTDYHVHTERGPYTVEWLENFIRVAAANGVGELGISEHGYRFAQTRPLFANAWTDERRTEDMDEYMQMFKDAKKAGHNVKFGLELDYIPGRDSDLREFIKSYPFDYVIGSIHWLGDFGFDLAVNLSEWDKREVKDVYQEYFEIMMQLSDSRMFDFVGHPDVIKVFGHEPEDAVFLQGWYERLAKSFAVNQQVIEVSTAGWRKPVNKVYPAPDFLQACYAQHVPIVLNSDAHRPEDVGADYDRAVEYIRSVGYTHIVTFDQHKRTSVPLT</sequence>
<name>A0A316DAT6_9BACL</name>
<evidence type="ECO:0000256" key="7">
    <source>
        <dbReference type="ARBA" id="ARBA00049158"/>
    </source>
</evidence>
<dbReference type="InterPro" id="IPR004013">
    <property type="entry name" value="PHP_dom"/>
</dbReference>
<evidence type="ECO:0000313" key="10">
    <source>
        <dbReference type="EMBL" id="PWK14419.1"/>
    </source>
</evidence>
<dbReference type="AlphaFoldDB" id="A0A316DAT6"/>
<evidence type="ECO:0000256" key="1">
    <source>
        <dbReference type="ARBA" id="ARBA00004970"/>
    </source>
</evidence>
<dbReference type="GO" id="GO:0005737">
    <property type="term" value="C:cytoplasm"/>
    <property type="evidence" value="ECO:0007669"/>
    <property type="project" value="TreeGrafter"/>
</dbReference>
<dbReference type="EMBL" id="QGGL01000005">
    <property type="protein sequence ID" value="PWK14419.1"/>
    <property type="molecule type" value="Genomic_DNA"/>
</dbReference>
<evidence type="ECO:0000256" key="2">
    <source>
        <dbReference type="ARBA" id="ARBA00009152"/>
    </source>
</evidence>
<dbReference type="PANTHER" id="PTHR21039">
    <property type="entry name" value="HISTIDINOL PHOSPHATASE-RELATED"/>
    <property type="match status" value="1"/>
</dbReference>
<evidence type="ECO:0000256" key="5">
    <source>
        <dbReference type="ARBA" id="ARBA00022801"/>
    </source>
</evidence>
<dbReference type="CDD" id="cd12110">
    <property type="entry name" value="PHP_HisPPase_Hisj_like"/>
    <property type="match status" value="1"/>
</dbReference>
<dbReference type="UniPathway" id="UPA00031">
    <property type="reaction ID" value="UER00013"/>
</dbReference>
<dbReference type="NCBIfam" id="TIGR01856">
    <property type="entry name" value="hisJ_fam"/>
    <property type="match status" value="1"/>
</dbReference>
<gene>
    <name evidence="10" type="ORF">C7459_105177</name>
</gene>
<dbReference type="PANTHER" id="PTHR21039:SF0">
    <property type="entry name" value="HISTIDINOL-PHOSPHATASE"/>
    <property type="match status" value="1"/>
</dbReference>
<keyword evidence="11" id="KW-1185">Reference proteome</keyword>
<evidence type="ECO:0000313" key="11">
    <source>
        <dbReference type="Proteomes" id="UP000245634"/>
    </source>
</evidence>
<reference evidence="10 11" key="1">
    <citation type="submission" date="2018-05" db="EMBL/GenBank/DDBJ databases">
        <title>Genomic Encyclopedia of Type Strains, Phase IV (KMG-IV): sequencing the most valuable type-strain genomes for metagenomic binning, comparative biology and taxonomic classification.</title>
        <authorList>
            <person name="Goeker M."/>
        </authorList>
    </citation>
    <scope>NUCLEOTIDE SEQUENCE [LARGE SCALE GENOMIC DNA]</scope>
    <source>
        <strain evidence="10 11">DSM 18773</strain>
    </source>
</reference>
<organism evidence="10 11">
    <name type="scientific">Tumebacillus permanentifrigoris</name>
    <dbReference type="NCBI Taxonomy" id="378543"/>
    <lineage>
        <taxon>Bacteria</taxon>
        <taxon>Bacillati</taxon>
        <taxon>Bacillota</taxon>
        <taxon>Bacilli</taxon>
        <taxon>Bacillales</taxon>
        <taxon>Alicyclobacillaceae</taxon>
        <taxon>Tumebacillus</taxon>
    </lineage>
</organism>
<comment type="catalytic activity">
    <reaction evidence="7 8">
        <text>L-histidinol phosphate + H2O = L-histidinol + phosphate</text>
        <dbReference type="Rhea" id="RHEA:14465"/>
        <dbReference type="ChEBI" id="CHEBI:15377"/>
        <dbReference type="ChEBI" id="CHEBI:43474"/>
        <dbReference type="ChEBI" id="CHEBI:57699"/>
        <dbReference type="ChEBI" id="CHEBI:57980"/>
        <dbReference type="EC" id="3.1.3.15"/>
    </reaction>
</comment>
<comment type="similarity">
    <text evidence="2 8">Belongs to the PHP hydrolase family. HisK subfamily.</text>
</comment>
<dbReference type="Pfam" id="PF02811">
    <property type="entry name" value="PHP"/>
    <property type="match status" value="1"/>
</dbReference>
<dbReference type="InterPro" id="IPR016195">
    <property type="entry name" value="Pol/histidinol_Pase-like"/>
</dbReference>
<evidence type="ECO:0000259" key="9">
    <source>
        <dbReference type="Pfam" id="PF02811"/>
    </source>
</evidence>
<accession>A0A316DAT6</accession>
<evidence type="ECO:0000256" key="6">
    <source>
        <dbReference type="ARBA" id="ARBA00023102"/>
    </source>
</evidence>
<comment type="pathway">
    <text evidence="1 8">Amino-acid biosynthesis; L-histidine biosynthesis; L-histidine from 5-phospho-alpha-D-ribose 1-diphosphate: step 8/9.</text>
</comment>
<dbReference type="GO" id="GO:0004401">
    <property type="term" value="F:histidinol-phosphatase activity"/>
    <property type="evidence" value="ECO:0007669"/>
    <property type="project" value="UniProtKB-UniRule"/>
</dbReference>
<comment type="caution">
    <text evidence="10">The sequence shown here is derived from an EMBL/GenBank/DDBJ whole genome shotgun (WGS) entry which is preliminary data.</text>
</comment>
<dbReference type="Proteomes" id="UP000245634">
    <property type="component" value="Unassembled WGS sequence"/>
</dbReference>
<dbReference type="NCBIfam" id="NF005596">
    <property type="entry name" value="PRK07328.1"/>
    <property type="match status" value="1"/>
</dbReference>
<feature type="domain" description="PHP" evidence="9">
    <location>
        <begin position="7"/>
        <end position="202"/>
    </location>
</feature>
<dbReference type="InterPro" id="IPR010140">
    <property type="entry name" value="Histidinol_P_phosphatase_HisJ"/>
</dbReference>
<evidence type="ECO:0000256" key="3">
    <source>
        <dbReference type="ARBA" id="ARBA00013085"/>
    </source>
</evidence>
<dbReference type="SUPFAM" id="SSF89550">
    <property type="entry name" value="PHP domain-like"/>
    <property type="match status" value="1"/>
</dbReference>
<evidence type="ECO:0000256" key="4">
    <source>
        <dbReference type="ARBA" id="ARBA00022605"/>
    </source>
</evidence>